<protein>
    <submittedName>
        <fullName evidence="2">Uncharacterized protein</fullName>
    </submittedName>
</protein>
<gene>
    <name evidence="2" type="ORF">H310_12620</name>
</gene>
<dbReference type="AlphaFoldDB" id="A0A024TGT6"/>
<reference evidence="2" key="1">
    <citation type="submission" date="2013-12" db="EMBL/GenBank/DDBJ databases">
        <title>The Genome Sequence of Aphanomyces invadans NJM9701.</title>
        <authorList>
            <consortium name="The Broad Institute Genomics Platform"/>
            <person name="Russ C."/>
            <person name="Tyler B."/>
            <person name="van West P."/>
            <person name="Dieguez-Uribeondo J."/>
            <person name="Young S.K."/>
            <person name="Zeng Q."/>
            <person name="Gargeya S."/>
            <person name="Fitzgerald M."/>
            <person name="Abouelleil A."/>
            <person name="Alvarado L."/>
            <person name="Chapman S.B."/>
            <person name="Gainer-Dewar J."/>
            <person name="Goldberg J."/>
            <person name="Griggs A."/>
            <person name="Gujja S."/>
            <person name="Hansen M."/>
            <person name="Howarth C."/>
            <person name="Imamovic A."/>
            <person name="Ireland A."/>
            <person name="Larimer J."/>
            <person name="McCowan C."/>
            <person name="Murphy C."/>
            <person name="Pearson M."/>
            <person name="Poon T.W."/>
            <person name="Priest M."/>
            <person name="Roberts A."/>
            <person name="Saif S."/>
            <person name="Shea T."/>
            <person name="Sykes S."/>
            <person name="Wortman J."/>
            <person name="Nusbaum C."/>
            <person name="Birren B."/>
        </authorList>
    </citation>
    <scope>NUCLEOTIDE SEQUENCE [LARGE SCALE GENOMIC DNA]</scope>
    <source>
        <strain evidence="2">NJM9701</strain>
    </source>
</reference>
<name>A0A024TGT6_9STRA</name>
<dbReference type="OrthoDB" id="68995at2759"/>
<accession>A0A024TGT6</accession>
<evidence type="ECO:0000313" key="2">
    <source>
        <dbReference type="EMBL" id="ETV93355.1"/>
    </source>
</evidence>
<feature type="region of interest" description="Disordered" evidence="1">
    <location>
        <begin position="344"/>
        <end position="375"/>
    </location>
</feature>
<organism evidence="2">
    <name type="scientific">Aphanomyces invadans</name>
    <dbReference type="NCBI Taxonomy" id="157072"/>
    <lineage>
        <taxon>Eukaryota</taxon>
        <taxon>Sar</taxon>
        <taxon>Stramenopiles</taxon>
        <taxon>Oomycota</taxon>
        <taxon>Saprolegniomycetes</taxon>
        <taxon>Saprolegniales</taxon>
        <taxon>Verrucalvaceae</taxon>
        <taxon>Aphanomyces</taxon>
    </lineage>
</organism>
<dbReference type="VEuPathDB" id="FungiDB:H310_12620"/>
<dbReference type="EMBL" id="KI913992">
    <property type="protein sequence ID" value="ETV93355.1"/>
    <property type="molecule type" value="Genomic_DNA"/>
</dbReference>
<proteinExistence type="predicted"/>
<feature type="compositionally biased region" description="Polar residues" evidence="1">
    <location>
        <begin position="365"/>
        <end position="375"/>
    </location>
</feature>
<evidence type="ECO:0000256" key="1">
    <source>
        <dbReference type="SAM" id="MobiDB-lite"/>
    </source>
</evidence>
<dbReference type="RefSeq" id="XP_008877991.1">
    <property type="nucleotide sequence ID" value="XM_008879769.1"/>
</dbReference>
<dbReference type="GeneID" id="20089670"/>
<sequence>MTPPTAASSDNDDNTQRQATCAKMHSATYRAKHRDVLREKNRQWKLANKERVAVQKAAYRAKHRHKIRAHDRDIYQQKKRAKLLGKDMPTASTALESTDRSFDIVTFDASTPPMRTLETLSNSRLRHARPSFVALGIMLRSNHDHSTTPTVVPSHVAAERSALSAADAGTSFGPATAATGASFTRLLHPTSTPQGDDDPSFAATPVGTPPLSGVNCIVPGGLPCTSGPVIEQAGAATNGTANGSLLRCTSSAKKPRQRNLEKQAEYDRSYRRRHKAELAVKSRMYYHTNKAKVMEYKTRNRDKVAAAVRDWKQRNKVHVQAQRKAYRERNLERIREHDRAIYRAKKNGAVVSSTAQESDDDVSTSKDTQTSLVLL</sequence>
<feature type="region of interest" description="Disordered" evidence="1">
    <location>
        <begin position="1"/>
        <end position="20"/>
    </location>
</feature>